<dbReference type="PROSITE" id="PS50181">
    <property type="entry name" value="FBOX"/>
    <property type="match status" value="1"/>
</dbReference>
<evidence type="ECO:0000313" key="3">
    <source>
        <dbReference type="Proteomes" id="UP001218218"/>
    </source>
</evidence>
<proteinExistence type="predicted"/>
<evidence type="ECO:0000313" key="2">
    <source>
        <dbReference type="EMBL" id="KAJ7347386.1"/>
    </source>
</evidence>
<dbReference type="InterPro" id="IPR032675">
    <property type="entry name" value="LRR_dom_sf"/>
</dbReference>
<dbReference type="Proteomes" id="UP001218218">
    <property type="component" value="Unassembled WGS sequence"/>
</dbReference>
<organism evidence="2 3">
    <name type="scientific">Mycena albidolilacea</name>
    <dbReference type="NCBI Taxonomy" id="1033008"/>
    <lineage>
        <taxon>Eukaryota</taxon>
        <taxon>Fungi</taxon>
        <taxon>Dikarya</taxon>
        <taxon>Basidiomycota</taxon>
        <taxon>Agaricomycotina</taxon>
        <taxon>Agaricomycetes</taxon>
        <taxon>Agaricomycetidae</taxon>
        <taxon>Agaricales</taxon>
        <taxon>Marasmiineae</taxon>
        <taxon>Mycenaceae</taxon>
        <taxon>Mycena</taxon>
    </lineage>
</organism>
<evidence type="ECO:0000259" key="1">
    <source>
        <dbReference type="PROSITE" id="PS50181"/>
    </source>
</evidence>
<dbReference type="InterPro" id="IPR036047">
    <property type="entry name" value="F-box-like_dom_sf"/>
</dbReference>
<gene>
    <name evidence="2" type="ORF">DFH08DRAFT_1002222</name>
</gene>
<feature type="non-terminal residue" evidence="2">
    <location>
        <position position="1"/>
    </location>
</feature>
<dbReference type="Gene3D" id="1.20.1280.50">
    <property type="match status" value="1"/>
</dbReference>
<dbReference type="SUPFAM" id="SSF81383">
    <property type="entry name" value="F-box domain"/>
    <property type="match status" value="1"/>
</dbReference>
<dbReference type="CDD" id="cd09917">
    <property type="entry name" value="F-box_SF"/>
    <property type="match status" value="1"/>
</dbReference>
<sequence length="538" mass="59185">LLPFDTSGTLIHRPVVSASTAPTVSEGVCAPLVVLLYSLNSRYSSVRYLRVPTRVICLLLPSKTHPMAHTIQAVPVELWDLILHHLDGDSLLTLAVVCREFNKLAIQVYLRKHGISATSIQEGDVDISCDVLLALQLSCPPLPLKALRCTFSGSQLSRKLHLLRSVVSQTPGLQELNLEIACYHTPRDEAALHDVLYAACGKLQGPVLVVYADKLLKYTARDVSAWQLPQLSASVGPVLAPRWVHRCLGAIRRVEKGALQFSSVSIRTVPLAAKPLGPCTILVSGTITSLRLGGKGWRQVESLSSAEISAIIPHLTFPHLENLNIETNSIDSVAFGAFLMRHPKITKISYEPRKSTFDFLHWGQIPPLISPPIAHPGLEKIFVRRTADLILLLDGLSALPLLSSLTFPYVRNSTSSVVMLKAILRRIATQPAAALRLHLCIEGRNTPSLDAEEKALARALTTLHHLEIECRSIESARTMFPFLACLPALRCLEFWLMERVFTTDAQIAEFVVEAKAELPGVRELSMDVYENVAFGFST</sequence>
<dbReference type="AlphaFoldDB" id="A0AAD7A116"/>
<dbReference type="Pfam" id="PF00646">
    <property type="entry name" value="F-box"/>
    <property type="match status" value="1"/>
</dbReference>
<feature type="domain" description="F-box" evidence="1">
    <location>
        <begin position="68"/>
        <end position="112"/>
    </location>
</feature>
<accession>A0AAD7A116</accession>
<dbReference type="Gene3D" id="3.80.10.10">
    <property type="entry name" value="Ribonuclease Inhibitor"/>
    <property type="match status" value="1"/>
</dbReference>
<keyword evidence="3" id="KW-1185">Reference proteome</keyword>
<protein>
    <recommendedName>
        <fullName evidence="1">F-box domain-containing protein</fullName>
    </recommendedName>
</protein>
<name>A0AAD7A116_9AGAR</name>
<reference evidence="2" key="1">
    <citation type="submission" date="2023-03" db="EMBL/GenBank/DDBJ databases">
        <title>Massive genome expansion in bonnet fungi (Mycena s.s.) driven by repeated elements and novel gene families across ecological guilds.</title>
        <authorList>
            <consortium name="Lawrence Berkeley National Laboratory"/>
            <person name="Harder C.B."/>
            <person name="Miyauchi S."/>
            <person name="Viragh M."/>
            <person name="Kuo A."/>
            <person name="Thoen E."/>
            <person name="Andreopoulos B."/>
            <person name="Lu D."/>
            <person name="Skrede I."/>
            <person name="Drula E."/>
            <person name="Henrissat B."/>
            <person name="Morin E."/>
            <person name="Kohler A."/>
            <person name="Barry K."/>
            <person name="LaButti K."/>
            <person name="Morin E."/>
            <person name="Salamov A."/>
            <person name="Lipzen A."/>
            <person name="Mereny Z."/>
            <person name="Hegedus B."/>
            <person name="Baldrian P."/>
            <person name="Stursova M."/>
            <person name="Weitz H."/>
            <person name="Taylor A."/>
            <person name="Grigoriev I.V."/>
            <person name="Nagy L.G."/>
            <person name="Martin F."/>
            <person name="Kauserud H."/>
        </authorList>
    </citation>
    <scope>NUCLEOTIDE SEQUENCE</scope>
    <source>
        <strain evidence="2">CBHHK002</strain>
    </source>
</reference>
<dbReference type="SMART" id="SM00256">
    <property type="entry name" value="FBOX"/>
    <property type="match status" value="1"/>
</dbReference>
<dbReference type="InterPro" id="IPR001810">
    <property type="entry name" value="F-box_dom"/>
</dbReference>
<dbReference type="EMBL" id="JARIHO010000019">
    <property type="protein sequence ID" value="KAJ7347386.1"/>
    <property type="molecule type" value="Genomic_DNA"/>
</dbReference>
<comment type="caution">
    <text evidence="2">The sequence shown here is derived from an EMBL/GenBank/DDBJ whole genome shotgun (WGS) entry which is preliminary data.</text>
</comment>